<comment type="caution">
    <text evidence="3">The sequence shown here is derived from an EMBL/GenBank/DDBJ whole genome shotgun (WGS) entry which is preliminary data.</text>
</comment>
<evidence type="ECO:0000313" key="2">
    <source>
        <dbReference type="EMBL" id="RXR26726.1"/>
    </source>
</evidence>
<keyword evidence="5" id="KW-1185">Reference proteome</keyword>
<reference evidence="4 5" key="1">
    <citation type="submission" date="2019-01" db="EMBL/GenBank/DDBJ databases">
        <title>Oerskovia turbata Genome sequencing and assembly.</title>
        <authorList>
            <person name="Dou T."/>
        </authorList>
    </citation>
    <scope>NUCLEOTIDE SEQUENCE [LARGE SCALE GENOMIC DNA]</scope>
    <source>
        <strain evidence="3 4">JCM12123</strain>
        <strain evidence="2 5">JCM3160</strain>
    </source>
</reference>
<dbReference type="Gene3D" id="3.90.550.10">
    <property type="entry name" value="Spore Coat Polysaccharide Biosynthesis Protein SpsA, Chain A"/>
    <property type="match status" value="1"/>
</dbReference>
<dbReference type="InterPro" id="IPR029044">
    <property type="entry name" value="Nucleotide-diphossugar_trans"/>
</dbReference>
<dbReference type="Proteomes" id="UP000289805">
    <property type="component" value="Unassembled WGS sequence"/>
</dbReference>
<keyword evidence="3" id="KW-0808">Transferase</keyword>
<evidence type="ECO:0000313" key="3">
    <source>
        <dbReference type="EMBL" id="RXR34459.1"/>
    </source>
</evidence>
<dbReference type="AlphaFoldDB" id="A0A4Q1KY54"/>
<evidence type="ECO:0000259" key="1">
    <source>
        <dbReference type="Pfam" id="PF00535"/>
    </source>
</evidence>
<protein>
    <submittedName>
        <fullName evidence="3">Glycosyltransferase</fullName>
    </submittedName>
</protein>
<organism evidence="3 4">
    <name type="scientific">Oerskovia turbata</name>
    <dbReference type="NCBI Taxonomy" id="1713"/>
    <lineage>
        <taxon>Bacteria</taxon>
        <taxon>Bacillati</taxon>
        <taxon>Actinomycetota</taxon>
        <taxon>Actinomycetes</taxon>
        <taxon>Micrococcales</taxon>
        <taxon>Cellulomonadaceae</taxon>
        <taxon>Oerskovia</taxon>
    </lineage>
</organism>
<evidence type="ECO:0000313" key="5">
    <source>
        <dbReference type="Proteomes" id="UP000290517"/>
    </source>
</evidence>
<proteinExistence type="predicted"/>
<dbReference type="RefSeq" id="WP_051702608.1">
    <property type="nucleotide sequence ID" value="NZ_JOFV01000002.1"/>
</dbReference>
<dbReference type="Proteomes" id="UP000290517">
    <property type="component" value="Unassembled WGS sequence"/>
</dbReference>
<dbReference type="EMBL" id="SDJR01000003">
    <property type="protein sequence ID" value="RXR26726.1"/>
    <property type="molecule type" value="Genomic_DNA"/>
</dbReference>
<evidence type="ECO:0000313" key="4">
    <source>
        <dbReference type="Proteomes" id="UP000289805"/>
    </source>
</evidence>
<feature type="domain" description="Glycosyltransferase 2-like" evidence="1">
    <location>
        <begin position="15"/>
        <end position="149"/>
    </location>
</feature>
<dbReference type="Pfam" id="PF00535">
    <property type="entry name" value="Glycos_transf_2"/>
    <property type="match status" value="1"/>
</dbReference>
<dbReference type="EMBL" id="SDJQ01000010">
    <property type="protein sequence ID" value="RXR34459.1"/>
    <property type="molecule type" value="Genomic_DNA"/>
</dbReference>
<dbReference type="STRING" id="1713.GCA_000718325_00484"/>
<accession>A0A4Q1KY54</accession>
<gene>
    <name evidence="2" type="ORF">EQW73_04315</name>
    <name evidence="3" type="ORF">EQW78_07810</name>
</gene>
<dbReference type="SUPFAM" id="SSF53448">
    <property type="entry name" value="Nucleotide-diphospho-sugar transferases"/>
    <property type="match status" value="1"/>
</dbReference>
<dbReference type="OrthoDB" id="3171021at2"/>
<name>A0A4Q1KY54_9CELL</name>
<sequence length="361" mass="39089">MPETLAPHVTPQVDVVIAVHDERRPIERAVASVLQGAVRRVRVTVVAHGLGVEAVRSRLGGLADDERVRVVPFVDGVRSPAGPFNHGLDLATAPFTSVMGSDDVLEPGAVDAWLALAERESADVVLARVRHEDGRPVRTPPTRLGRTRGLDGVRDRLAYRSAPLGLVSRAKFGALRFTTGVAVGEDIEYVNSMWFSGARLVLARGPAYVVMADVSGRVTGAARPVSDEFSFLQDALSGLRKRDEAVLNAYGTKFLRVQVFGAVHNRPDPDRWSSGEREELASVCRTVLALAPRAAAPLARADRSLLDAVLDPSVPVEALLDRSVARRRFGRPATLVPRDLRRVLHREAPLRFMVASVAAGR</sequence>
<dbReference type="GO" id="GO:0016740">
    <property type="term" value="F:transferase activity"/>
    <property type="evidence" value="ECO:0007669"/>
    <property type="project" value="UniProtKB-KW"/>
</dbReference>
<dbReference type="InterPro" id="IPR001173">
    <property type="entry name" value="Glyco_trans_2-like"/>
</dbReference>
<dbReference type="CDD" id="cd00761">
    <property type="entry name" value="Glyco_tranf_GTA_type"/>
    <property type="match status" value="1"/>
</dbReference>